<name>A0A4C1ZYB9_EUMVA</name>
<keyword evidence="2" id="KW-1185">Reference proteome</keyword>
<dbReference type="AlphaFoldDB" id="A0A4C1ZYB9"/>
<reference evidence="1 2" key="1">
    <citation type="journal article" date="2019" name="Commun. Biol.">
        <title>The bagworm genome reveals a unique fibroin gene that provides high tensile strength.</title>
        <authorList>
            <person name="Kono N."/>
            <person name="Nakamura H."/>
            <person name="Ohtoshi R."/>
            <person name="Tomita M."/>
            <person name="Numata K."/>
            <person name="Arakawa K."/>
        </authorList>
    </citation>
    <scope>NUCLEOTIDE SEQUENCE [LARGE SCALE GENOMIC DNA]</scope>
</reference>
<dbReference type="EMBL" id="BGZK01002423">
    <property type="protein sequence ID" value="GBP93821.1"/>
    <property type="molecule type" value="Genomic_DNA"/>
</dbReference>
<dbReference type="Proteomes" id="UP000299102">
    <property type="component" value="Unassembled WGS sequence"/>
</dbReference>
<accession>A0A4C1ZYB9</accession>
<sequence>MQYAHHRHRTQPDWKAALRPSNHRRSKLRARMNTHPVYGAAEAMRACARREDGRASGKRPPARKQFIARQNYSVYHLLY</sequence>
<evidence type="ECO:0000313" key="1">
    <source>
        <dbReference type="EMBL" id="GBP93821.1"/>
    </source>
</evidence>
<protein>
    <submittedName>
        <fullName evidence="1">Uncharacterized protein</fullName>
    </submittedName>
</protein>
<organism evidence="1 2">
    <name type="scientific">Eumeta variegata</name>
    <name type="common">Bagworm moth</name>
    <name type="synonym">Eumeta japonica</name>
    <dbReference type="NCBI Taxonomy" id="151549"/>
    <lineage>
        <taxon>Eukaryota</taxon>
        <taxon>Metazoa</taxon>
        <taxon>Ecdysozoa</taxon>
        <taxon>Arthropoda</taxon>
        <taxon>Hexapoda</taxon>
        <taxon>Insecta</taxon>
        <taxon>Pterygota</taxon>
        <taxon>Neoptera</taxon>
        <taxon>Endopterygota</taxon>
        <taxon>Lepidoptera</taxon>
        <taxon>Glossata</taxon>
        <taxon>Ditrysia</taxon>
        <taxon>Tineoidea</taxon>
        <taxon>Psychidae</taxon>
        <taxon>Oiketicinae</taxon>
        <taxon>Eumeta</taxon>
    </lineage>
</organism>
<comment type="caution">
    <text evidence="1">The sequence shown here is derived from an EMBL/GenBank/DDBJ whole genome shotgun (WGS) entry which is preliminary data.</text>
</comment>
<proteinExistence type="predicted"/>
<gene>
    <name evidence="1" type="ORF">EVAR_70764_1</name>
</gene>
<evidence type="ECO:0000313" key="2">
    <source>
        <dbReference type="Proteomes" id="UP000299102"/>
    </source>
</evidence>